<comment type="subcellular location">
    <subcellularLocation>
        <location evidence="1">Membrane</location>
    </subcellularLocation>
</comment>
<keyword evidence="5" id="KW-0406">Ion transport</keyword>
<dbReference type="InterPro" id="IPR000711">
    <property type="entry name" value="ATPase_OSCP/dsu"/>
</dbReference>
<dbReference type="OrthoDB" id="1262810at2759"/>
<keyword evidence="4" id="KW-0375">Hydrogen ion transport</keyword>
<dbReference type="PANTHER" id="PTHR11910">
    <property type="entry name" value="ATP SYNTHASE DELTA CHAIN"/>
    <property type="match status" value="1"/>
</dbReference>
<keyword evidence="3" id="KW-0813">Transport</keyword>
<comment type="similarity">
    <text evidence="2">Belongs to the ATPase delta chain family.</text>
</comment>
<organism evidence="9 10">
    <name type="scientific">Colocasia esculenta</name>
    <name type="common">Wild taro</name>
    <name type="synonym">Arum esculentum</name>
    <dbReference type="NCBI Taxonomy" id="4460"/>
    <lineage>
        <taxon>Eukaryota</taxon>
        <taxon>Viridiplantae</taxon>
        <taxon>Streptophyta</taxon>
        <taxon>Embryophyta</taxon>
        <taxon>Tracheophyta</taxon>
        <taxon>Spermatophyta</taxon>
        <taxon>Magnoliopsida</taxon>
        <taxon>Liliopsida</taxon>
        <taxon>Araceae</taxon>
        <taxon>Aroideae</taxon>
        <taxon>Colocasieae</taxon>
        <taxon>Colocasia</taxon>
    </lineage>
</organism>
<name>A0A843V8X4_COLES</name>
<evidence type="ECO:0000256" key="4">
    <source>
        <dbReference type="ARBA" id="ARBA00022781"/>
    </source>
</evidence>
<dbReference type="SUPFAM" id="SSF47928">
    <property type="entry name" value="N-terminal domain of the delta subunit of the F1F0-ATP synthase"/>
    <property type="match status" value="1"/>
</dbReference>
<dbReference type="SMR" id="A0A843V8X4"/>
<evidence type="ECO:0000256" key="1">
    <source>
        <dbReference type="ARBA" id="ARBA00004370"/>
    </source>
</evidence>
<accession>A0A843V8X4</accession>
<evidence type="ECO:0000256" key="7">
    <source>
        <dbReference type="ARBA" id="ARBA00023310"/>
    </source>
</evidence>
<dbReference type="Gene3D" id="1.10.520.20">
    <property type="entry name" value="N-terminal domain of the delta subunit of the F1F0-ATP synthase"/>
    <property type="match status" value="1"/>
</dbReference>
<reference evidence="9" key="1">
    <citation type="submission" date="2017-07" db="EMBL/GenBank/DDBJ databases">
        <title>Taro Niue Genome Assembly and Annotation.</title>
        <authorList>
            <person name="Atibalentja N."/>
            <person name="Keating K."/>
            <person name="Fields C.J."/>
        </authorList>
    </citation>
    <scope>NUCLEOTIDE SEQUENCE</scope>
    <source>
        <strain evidence="9">Niue_2</strain>
        <tissue evidence="9">Leaf</tissue>
    </source>
</reference>
<keyword evidence="6" id="KW-0472">Membrane</keyword>
<dbReference type="GO" id="GO:0016020">
    <property type="term" value="C:membrane"/>
    <property type="evidence" value="ECO:0007669"/>
    <property type="project" value="UniProtKB-SubCell"/>
</dbReference>
<dbReference type="AlphaFoldDB" id="A0A843V8X4"/>
<dbReference type="InterPro" id="IPR026015">
    <property type="entry name" value="ATP_synth_OSCP/delta_N_sf"/>
</dbReference>
<evidence type="ECO:0000313" key="10">
    <source>
        <dbReference type="Proteomes" id="UP000652761"/>
    </source>
</evidence>
<evidence type="ECO:0000256" key="6">
    <source>
        <dbReference type="ARBA" id="ARBA00023136"/>
    </source>
</evidence>
<keyword evidence="10" id="KW-1185">Reference proteome</keyword>
<proteinExistence type="inferred from homology"/>
<dbReference type="EMBL" id="NMUH01001464">
    <property type="protein sequence ID" value="MQL92608.1"/>
    <property type="molecule type" value="Genomic_DNA"/>
</dbReference>
<keyword evidence="7" id="KW-0066">ATP synthesis</keyword>
<sequence>MRSGPYGPVGARAHGSCTLRASHDPFSPRRRRGLAIPSLLFVVDKFPATSITSLLLLLGRLSSARCPFHHPAMDALSTAPSALGVGCFLSAPPPPSREPHLFRPPSFTSLAPPQPARSHHLSRSRHPHLPQPLGVSPAARPLRPLPFPSNPSRCSPRRRTAAAAPAPFHRRASTGYAAALLDVARCEGAVEAVERDVRRFSWAVQALLADPHVGEGRKAEAVRRTLEGGGFGRHLVALVRMLVGKGKVGMVGEVMEEFGRVYDELTGTRAVLVSSARKMGVEQLAGIAERVRLASGAAKVRVRHAYTCS</sequence>
<dbReference type="GO" id="GO:0046933">
    <property type="term" value="F:proton-transporting ATP synthase activity, rotational mechanism"/>
    <property type="evidence" value="ECO:0007669"/>
    <property type="project" value="InterPro"/>
</dbReference>
<feature type="region of interest" description="Disordered" evidence="8">
    <location>
        <begin position="96"/>
        <end position="168"/>
    </location>
</feature>
<feature type="compositionally biased region" description="Basic residues" evidence="8">
    <location>
        <begin position="117"/>
        <end position="128"/>
    </location>
</feature>
<evidence type="ECO:0000256" key="5">
    <source>
        <dbReference type="ARBA" id="ARBA00023065"/>
    </source>
</evidence>
<evidence type="ECO:0000256" key="2">
    <source>
        <dbReference type="ARBA" id="ARBA00007046"/>
    </source>
</evidence>
<comment type="caution">
    <text evidence="9">The sequence shown here is derived from an EMBL/GenBank/DDBJ whole genome shotgun (WGS) entry which is preliminary data.</text>
</comment>
<evidence type="ECO:0000256" key="8">
    <source>
        <dbReference type="SAM" id="MobiDB-lite"/>
    </source>
</evidence>
<gene>
    <name evidence="9" type="ORF">Taro_025248</name>
</gene>
<dbReference type="Pfam" id="PF00213">
    <property type="entry name" value="OSCP"/>
    <property type="match status" value="1"/>
</dbReference>
<evidence type="ECO:0000256" key="3">
    <source>
        <dbReference type="ARBA" id="ARBA00022448"/>
    </source>
</evidence>
<evidence type="ECO:0008006" key="11">
    <source>
        <dbReference type="Google" id="ProtNLM"/>
    </source>
</evidence>
<evidence type="ECO:0000313" key="9">
    <source>
        <dbReference type="EMBL" id="MQL92608.1"/>
    </source>
</evidence>
<dbReference type="Proteomes" id="UP000652761">
    <property type="component" value="Unassembled WGS sequence"/>
</dbReference>
<protein>
    <recommendedName>
        <fullName evidence="11">ATP synthase delta chain, chloroplastic</fullName>
    </recommendedName>
</protein>